<feature type="signal peptide" evidence="6">
    <location>
        <begin position="1"/>
        <end position="21"/>
    </location>
</feature>
<comment type="subcellular location">
    <subcellularLocation>
        <location evidence="1">Cell outer membrane</location>
    </subcellularLocation>
</comment>
<evidence type="ECO:0000313" key="9">
    <source>
        <dbReference type="Proteomes" id="UP000311008"/>
    </source>
</evidence>
<feature type="compositionally biased region" description="Basic and acidic residues" evidence="5">
    <location>
        <begin position="139"/>
        <end position="154"/>
    </location>
</feature>
<feature type="region of interest" description="Disordered" evidence="5">
    <location>
        <begin position="139"/>
        <end position="171"/>
    </location>
</feature>
<dbReference type="CDD" id="cd07185">
    <property type="entry name" value="OmpA_C-like"/>
    <property type="match status" value="1"/>
</dbReference>
<dbReference type="OrthoDB" id="9782229at2"/>
<feature type="region of interest" description="Disordered" evidence="5">
    <location>
        <begin position="105"/>
        <end position="126"/>
    </location>
</feature>
<dbReference type="InterPro" id="IPR006665">
    <property type="entry name" value="OmpA-like"/>
</dbReference>
<dbReference type="InterPro" id="IPR050330">
    <property type="entry name" value="Bact_OuterMem_StrucFunc"/>
</dbReference>
<accession>A0A5B8CVP8</accession>
<feature type="compositionally biased region" description="Low complexity" evidence="5">
    <location>
        <begin position="157"/>
        <end position="171"/>
    </location>
</feature>
<feature type="domain" description="OmpA-like" evidence="7">
    <location>
        <begin position="191"/>
        <end position="308"/>
    </location>
</feature>
<dbReference type="Pfam" id="PF00691">
    <property type="entry name" value="OmpA"/>
    <property type="match status" value="1"/>
</dbReference>
<dbReference type="PROSITE" id="PS01068">
    <property type="entry name" value="OMPA_1"/>
    <property type="match status" value="1"/>
</dbReference>
<dbReference type="PANTHER" id="PTHR30329">
    <property type="entry name" value="STATOR ELEMENT OF FLAGELLAR MOTOR COMPLEX"/>
    <property type="match status" value="1"/>
</dbReference>
<evidence type="ECO:0000256" key="4">
    <source>
        <dbReference type="PROSITE-ProRule" id="PRU00473"/>
    </source>
</evidence>
<evidence type="ECO:0000313" key="8">
    <source>
        <dbReference type="EMBL" id="QDC45417.1"/>
    </source>
</evidence>
<feature type="compositionally biased region" description="Basic and acidic residues" evidence="5">
    <location>
        <begin position="109"/>
        <end position="122"/>
    </location>
</feature>
<dbReference type="GO" id="GO:0009279">
    <property type="term" value="C:cell outer membrane"/>
    <property type="evidence" value="ECO:0007669"/>
    <property type="project" value="UniProtKB-SubCell"/>
</dbReference>
<evidence type="ECO:0000259" key="7">
    <source>
        <dbReference type="PROSITE" id="PS51123"/>
    </source>
</evidence>
<gene>
    <name evidence="8" type="ORF">FIU01_09790</name>
</gene>
<dbReference type="EMBL" id="CP040946">
    <property type="protein sequence ID" value="QDC45417.1"/>
    <property type="molecule type" value="Genomic_DNA"/>
</dbReference>
<dbReference type="KEGG" id="mmec:FIU01_09790"/>
<keyword evidence="3" id="KW-0998">Cell outer membrane</keyword>
<dbReference type="Pfam" id="PF14346">
    <property type="entry name" value="DUF4398"/>
    <property type="match status" value="1"/>
</dbReference>
<dbReference type="PANTHER" id="PTHR30329:SF21">
    <property type="entry name" value="LIPOPROTEIN YIAD-RELATED"/>
    <property type="match status" value="1"/>
</dbReference>
<evidence type="ECO:0000256" key="1">
    <source>
        <dbReference type="ARBA" id="ARBA00004442"/>
    </source>
</evidence>
<keyword evidence="2 4" id="KW-0472">Membrane</keyword>
<name>A0A5B8CVP8_9PROT</name>
<keyword evidence="6" id="KW-0732">Signal</keyword>
<evidence type="ECO:0000256" key="3">
    <source>
        <dbReference type="ARBA" id="ARBA00023237"/>
    </source>
</evidence>
<dbReference type="AlphaFoldDB" id="A0A5B8CVP8"/>
<evidence type="ECO:0000256" key="6">
    <source>
        <dbReference type="SAM" id="SignalP"/>
    </source>
</evidence>
<keyword evidence="9" id="KW-1185">Reference proteome</keyword>
<dbReference type="PROSITE" id="PS51257">
    <property type="entry name" value="PROKAR_LIPOPROTEIN"/>
    <property type="match status" value="1"/>
</dbReference>
<sequence length="312" mass="33211">MQRPGVLIATALASLFLVACAAKPVQPEVVNNARIKLTKLQADQPLASQAPVAIKDAEDALRAAEASSGDKERTAHLMYLAESKVDTAQALAESRQLVVQRTALSQQRESARLDSRTQEADAARSNADAARIQALAAQKEADNARSRAEAERMKTLAAQQDTANAQQTAAAAQQKSDDLQLQIAALNAKPTERGLVVTLGDVLFDTDKSVLKSGAATNLAKLATFLNQYPDRSVIIEGHTDTVGNADYNQALSQRRADAVKGWLMKQGVASDRVVTAGKGEVSPVAGNDSASGRQLNRRVEVIIENPRTPAN</sequence>
<dbReference type="InterPro" id="IPR006664">
    <property type="entry name" value="OMP_bac"/>
</dbReference>
<dbReference type="PROSITE" id="PS51123">
    <property type="entry name" value="OMPA_2"/>
    <property type="match status" value="1"/>
</dbReference>
<evidence type="ECO:0000256" key="2">
    <source>
        <dbReference type="ARBA" id="ARBA00023136"/>
    </source>
</evidence>
<proteinExistence type="predicted"/>
<protein>
    <submittedName>
        <fullName evidence="8">DUF4398 domain-containing protein</fullName>
    </submittedName>
</protein>
<dbReference type="SUPFAM" id="SSF103088">
    <property type="entry name" value="OmpA-like"/>
    <property type="match status" value="1"/>
</dbReference>
<reference evidence="9" key="1">
    <citation type="journal article" date="2019" name="ISME J.">
        <title>Evolution in action: habitat transition from sediment to the pelagial leads to genome streamlining in Methylophilaceae.</title>
        <authorList>
            <person name="Salcher M."/>
            <person name="Schaefle D."/>
            <person name="Kaspar M."/>
            <person name="Neuenschwander S.M."/>
            <person name="Ghai R."/>
        </authorList>
    </citation>
    <scope>NUCLEOTIDE SEQUENCE [LARGE SCALE GENOMIC DNA]</scope>
    <source>
        <strain evidence="9">MMS-M-51</strain>
    </source>
</reference>
<dbReference type="PRINTS" id="PR01021">
    <property type="entry name" value="OMPADOMAIN"/>
</dbReference>
<dbReference type="Gene3D" id="3.30.1330.60">
    <property type="entry name" value="OmpA-like domain"/>
    <property type="match status" value="1"/>
</dbReference>
<dbReference type="Proteomes" id="UP000311008">
    <property type="component" value="Chromosome"/>
</dbReference>
<feature type="chain" id="PRO_5022775336" evidence="6">
    <location>
        <begin position="22"/>
        <end position="312"/>
    </location>
</feature>
<organism evidence="8 9">
    <name type="scientific">Methylophilus medardicus</name>
    <dbReference type="NCBI Taxonomy" id="2588534"/>
    <lineage>
        <taxon>Bacteria</taxon>
        <taxon>Pseudomonadati</taxon>
        <taxon>Pseudomonadota</taxon>
        <taxon>Betaproteobacteria</taxon>
        <taxon>Nitrosomonadales</taxon>
        <taxon>Methylophilaceae</taxon>
        <taxon>Methylophilus</taxon>
    </lineage>
</organism>
<dbReference type="InterPro" id="IPR025511">
    <property type="entry name" value="DUF4398"/>
</dbReference>
<dbReference type="InterPro" id="IPR006690">
    <property type="entry name" value="OMPA-like_CS"/>
</dbReference>
<dbReference type="InterPro" id="IPR036737">
    <property type="entry name" value="OmpA-like_sf"/>
</dbReference>
<evidence type="ECO:0000256" key="5">
    <source>
        <dbReference type="SAM" id="MobiDB-lite"/>
    </source>
</evidence>